<accession>A0ACC0CI49</accession>
<reference evidence="2" key="1">
    <citation type="journal article" date="2023" name="Nat. Plants">
        <title>Single-cell RNA sequencing provides a high-resolution roadmap for understanding the multicellular compartmentation of specialized metabolism.</title>
        <authorList>
            <person name="Sun S."/>
            <person name="Shen X."/>
            <person name="Li Y."/>
            <person name="Li Y."/>
            <person name="Wang S."/>
            <person name="Li R."/>
            <person name="Zhang H."/>
            <person name="Shen G."/>
            <person name="Guo B."/>
            <person name="Wei J."/>
            <person name="Xu J."/>
            <person name="St-Pierre B."/>
            <person name="Chen S."/>
            <person name="Sun C."/>
        </authorList>
    </citation>
    <scope>NUCLEOTIDE SEQUENCE [LARGE SCALE GENOMIC DNA]</scope>
</reference>
<evidence type="ECO:0000313" key="2">
    <source>
        <dbReference type="Proteomes" id="UP001060085"/>
    </source>
</evidence>
<keyword evidence="2" id="KW-1185">Reference proteome</keyword>
<proteinExistence type="predicted"/>
<name>A0ACC0CI49_CATRO</name>
<dbReference type="EMBL" id="CM044701">
    <property type="protein sequence ID" value="KAI5684431.1"/>
    <property type="molecule type" value="Genomic_DNA"/>
</dbReference>
<dbReference type="Proteomes" id="UP001060085">
    <property type="component" value="Linkage Group LG01"/>
</dbReference>
<organism evidence="1 2">
    <name type="scientific">Catharanthus roseus</name>
    <name type="common">Madagascar periwinkle</name>
    <name type="synonym">Vinca rosea</name>
    <dbReference type="NCBI Taxonomy" id="4058"/>
    <lineage>
        <taxon>Eukaryota</taxon>
        <taxon>Viridiplantae</taxon>
        <taxon>Streptophyta</taxon>
        <taxon>Embryophyta</taxon>
        <taxon>Tracheophyta</taxon>
        <taxon>Spermatophyta</taxon>
        <taxon>Magnoliopsida</taxon>
        <taxon>eudicotyledons</taxon>
        <taxon>Gunneridae</taxon>
        <taxon>Pentapetalae</taxon>
        <taxon>asterids</taxon>
        <taxon>lamiids</taxon>
        <taxon>Gentianales</taxon>
        <taxon>Apocynaceae</taxon>
        <taxon>Rauvolfioideae</taxon>
        <taxon>Vinceae</taxon>
        <taxon>Catharanthinae</taxon>
        <taxon>Catharanthus</taxon>
    </lineage>
</organism>
<gene>
    <name evidence="1" type="ORF">M9H77_05659</name>
</gene>
<sequence>MRRDEKRQRFHEALLQMLYPPPTTATPKQDQHESVDTLSGGLNLDEFPGDEPKKLTRAQRKRLRKKKLKEAASTHRKFIGPTLPCEANGNVAGEGPPCVRQNASNKPGSEEAPTCSKRNKQKHRRIAKKLASGRLESSKP</sequence>
<evidence type="ECO:0000313" key="1">
    <source>
        <dbReference type="EMBL" id="KAI5684431.1"/>
    </source>
</evidence>
<protein>
    <submittedName>
        <fullName evidence="1">Uncharacterized protein</fullName>
    </submittedName>
</protein>
<comment type="caution">
    <text evidence="1">The sequence shown here is derived from an EMBL/GenBank/DDBJ whole genome shotgun (WGS) entry which is preliminary data.</text>
</comment>